<dbReference type="InterPro" id="IPR029069">
    <property type="entry name" value="HotDog_dom_sf"/>
</dbReference>
<accession>A0A7C5UXV2</accession>
<dbReference type="AlphaFoldDB" id="A0A7C5UXV2"/>
<name>A0A7C5UXV2_9CREN</name>
<evidence type="ECO:0000313" key="1">
    <source>
        <dbReference type="EMBL" id="HHR96061.1"/>
    </source>
</evidence>
<proteinExistence type="predicted"/>
<reference evidence="1" key="1">
    <citation type="journal article" date="2020" name="mSystems">
        <title>Genome- and Community-Level Interaction Insights into Carbon Utilization and Element Cycling Functions of Hydrothermarchaeota in Hydrothermal Sediment.</title>
        <authorList>
            <person name="Zhou Z."/>
            <person name="Liu Y."/>
            <person name="Xu W."/>
            <person name="Pan J."/>
            <person name="Luo Z.H."/>
            <person name="Li M."/>
        </authorList>
    </citation>
    <scope>NUCLEOTIDE SEQUENCE [LARGE SCALE GENOMIC DNA]</scope>
    <source>
        <strain evidence="1">SpSt-1</strain>
    </source>
</reference>
<comment type="caution">
    <text evidence="1">The sequence shown here is derived from an EMBL/GenBank/DDBJ whole genome shotgun (WGS) entry which is preliminary data.</text>
</comment>
<dbReference type="EMBL" id="DRUB01000081">
    <property type="protein sequence ID" value="HHR96061.1"/>
    <property type="molecule type" value="Genomic_DNA"/>
</dbReference>
<dbReference type="CDD" id="cd03440">
    <property type="entry name" value="hot_dog"/>
    <property type="match status" value="1"/>
</dbReference>
<gene>
    <name evidence="1" type="ORF">ENL47_04435</name>
</gene>
<organism evidence="1">
    <name type="scientific">Ignisphaera aggregans</name>
    <dbReference type="NCBI Taxonomy" id="334771"/>
    <lineage>
        <taxon>Archaea</taxon>
        <taxon>Thermoproteota</taxon>
        <taxon>Thermoprotei</taxon>
        <taxon>Desulfurococcales</taxon>
        <taxon>Desulfurococcaceae</taxon>
        <taxon>Ignisphaera</taxon>
    </lineage>
</organism>
<evidence type="ECO:0008006" key="2">
    <source>
        <dbReference type="Google" id="ProtNLM"/>
    </source>
</evidence>
<dbReference type="Gene3D" id="3.10.129.10">
    <property type="entry name" value="Hotdog Thioesterase"/>
    <property type="match status" value="1"/>
</dbReference>
<dbReference type="SUPFAM" id="SSF54637">
    <property type="entry name" value="Thioesterase/thiol ester dehydrase-isomerase"/>
    <property type="match status" value="1"/>
</dbReference>
<protein>
    <recommendedName>
        <fullName evidence="2">PaaI family thioesterase</fullName>
    </recommendedName>
</protein>
<sequence length="137" mass="15603">MTDIDIELEPFPEPLKEILKIKEHKEDKKSKCIYITLELTPLMLNSHGNIHGSYIAMLSITAAENTAKLIINEEEFLVAINHSINFLKQPETFGDIEVESCITNRSDRIIHVNTNLRCLDTDIANSTTIFVVEKYTV</sequence>